<dbReference type="GO" id="GO:0016787">
    <property type="term" value="F:hydrolase activity"/>
    <property type="evidence" value="ECO:0007669"/>
    <property type="project" value="UniProtKB-KW"/>
</dbReference>
<reference evidence="9 10" key="1">
    <citation type="submission" date="2018-03" db="EMBL/GenBank/DDBJ databases">
        <title>Draft Genome Sequences of the Obligatory Marine Myxobacteria Enhygromyxa salina SWB005.</title>
        <authorList>
            <person name="Poehlein A."/>
            <person name="Moghaddam J.A."/>
            <person name="Harms H."/>
            <person name="Alanjari M."/>
            <person name="Koenig G.M."/>
            <person name="Daniel R."/>
            <person name="Schaeberle T.F."/>
        </authorList>
    </citation>
    <scope>NUCLEOTIDE SEQUENCE [LARGE SCALE GENOMIC DNA]</scope>
    <source>
        <strain evidence="9 10">SWB005</strain>
    </source>
</reference>
<keyword evidence="3" id="KW-0255">Endonuclease</keyword>
<comment type="caution">
    <text evidence="9">The sequence shown here is derived from an EMBL/GenBank/DDBJ whole genome shotgun (WGS) entry which is preliminary data.</text>
</comment>
<organism evidence="9 10">
    <name type="scientific">Enhygromyxa salina</name>
    <dbReference type="NCBI Taxonomy" id="215803"/>
    <lineage>
        <taxon>Bacteria</taxon>
        <taxon>Pseudomonadati</taxon>
        <taxon>Myxococcota</taxon>
        <taxon>Polyangia</taxon>
        <taxon>Nannocystales</taxon>
        <taxon>Nannocystaceae</taxon>
        <taxon>Enhygromyxa</taxon>
    </lineage>
</organism>
<keyword evidence="2" id="KW-0540">Nuclease</keyword>
<dbReference type="GO" id="GO:0004521">
    <property type="term" value="F:RNA endonuclease activity"/>
    <property type="evidence" value="ECO:0007669"/>
    <property type="project" value="InterPro"/>
</dbReference>
<comment type="similarity">
    <text evidence="5">Belongs to the YicC/YloC family.</text>
</comment>
<gene>
    <name evidence="9" type="ORF">ENSA5_61400</name>
</gene>
<evidence type="ECO:0000256" key="4">
    <source>
        <dbReference type="ARBA" id="ARBA00022801"/>
    </source>
</evidence>
<evidence type="ECO:0000256" key="2">
    <source>
        <dbReference type="ARBA" id="ARBA00022722"/>
    </source>
</evidence>
<accession>A0A2S9XDH6</accession>
<comment type="cofactor">
    <cofactor evidence="1">
        <name>a divalent metal cation</name>
        <dbReference type="ChEBI" id="CHEBI:60240"/>
    </cofactor>
</comment>
<protein>
    <recommendedName>
        <fullName evidence="11">YicC family protein</fullName>
    </recommendedName>
</protein>
<evidence type="ECO:0000256" key="3">
    <source>
        <dbReference type="ARBA" id="ARBA00022759"/>
    </source>
</evidence>
<evidence type="ECO:0000313" key="9">
    <source>
        <dbReference type="EMBL" id="PRP90820.1"/>
    </source>
</evidence>
<dbReference type="EMBL" id="PVNK01000268">
    <property type="protein sequence ID" value="PRP90820.1"/>
    <property type="molecule type" value="Genomic_DNA"/>
</dbReference>
<name>A0A2S9XDH6_9BACT</name>
<dbReference type="Pfam" id="PF03755">
    <property type="entry name" value="YicC-like_N"/>
    <property type="match status" value="1"/>
</dbReference>
<evidence type="ECO:0000313" key="10">
    <source>
        <dbReference type="Proteomes" id="UP000237968"/>
    </source>
</evidence>
<dbReference type="InterPro" id="IPR005229">
    <property type="entry name" value="YicC/YloC-like"/>
</dbReference>
<dbReference type="PANTHER" id="PTHR30636:SF3">
    <property type="entry name" value="UPF0701 PROTEIN YICC"/>
    <property type="match status" value="1"/>
</dbReference>
<evidence type="ECO:0008006" key="11">
    <source>
        <dbReference type="Google" id="ProtNLM"/>
    </source>
</evidence>
<evidence type="ECO:0000256" key="6">
    <source>
        <dbReference type="SAM" id="Coils"/>
    </source>
</evidence>
<feature type="domain" description="Endoribonuclease YicC-like N-terminal" evidence="7">
    <location>
        <begin position="3"/>
        <end position="168"/>
    </location>
</feature>
<evidence type="ECO:0000259" key="7">
    <source>
        <dbReference type="Pfam" id="PF03755"/>
    </source>
</evidence>
<evidence type="ECO:0000256" key="1">
    <source>
        <dbReference type="ARBA" id="ARBA00001968"/>
    </source>
</evidence>
<dbReference type="AlphaFoldDB" id="A0A2S9XDH6"/>
<dbReference type="InterPro" id="IPR013527">
    <property type="entry name" value="YicC-like_N"/>
</dbReference>
<feature type="coiled-coil region" evidence="6">
    <location>
        <begin position="168"/>
        <end position="195"/>
    </location>
</feature>
<proteinExistence type="inferred from homology"/>
<keyword evidence="4" id="KW-0378">Hydrolase</keyword>
<keyword evidence="6" id="KW-0175">Coiled coil</keyword>
<feature type="domain" description="Endoribonuclease YicC-like C-terminal" evidence="8">
    <location>
        <begin position="203"/>
        <end position="309"/>
    </location>
</feature>
<sequence length="309" mass="33385">MPIHSMTGFGVAERAWPERGVRVHVELRSVNARYLELKLRQPFGVAVEHGLRRSLGAQLGRGRVDLAIRVEGHGEVAEDPLAALGVDPSKVASALQALSSLTAEAAHAKFELQQPNTLELLRFLMGSGAGAGAASDRGLDPPEFLDELVGEALTRLIGMRRAEGDSLAATLAELYDELEAEVARVEHSLGGESERLMELLIPRCEAVLAQVDGGAIERDRLTREIALLVVRGDVSEELARIASHLDQARAVLVADPEVGQGKTLDFLSQELLREVTTIGSKITSHVGSAVLIEAKRTVERIREQVQNVE</sequence>
<dbReference type="OrthoDB" id="9771229at2"/>
<keyword evidence="10" id="KW-1185">Reference proteome</keyword>
<dbReference type="RefSeq" id="WP_106395324.1">
    <property type="nucleotide sequence ID" value="NZ_PVNK01000268.1"/>
</dbReference>
<dbReference type="InterPro" id="IPR013551">
    <property type="entry name" value="YicC-like_C"/>
</dbReference>
<dbReference type="PANTHER" id="PTHR30636">
    <property type="entry name" value="UPF0701 PROTEIN YICC"/>
    <property type="match status" value="1"/>
</dbReference>
<evidence type="ECO:0000256" key="5">
    <source>
        <dbReference type="ARBA" id="ARBA00035648"/>
    </source>
</evidence>
<dbReference type="Pfam" id="PF08340">
    <property type="entry name" value="YicC-like_C"/>
    <property type="match status" value="1"/>
</dbReference>
<dbReference type="Proteomes" id="UP000237968">
    <property type="component" value="Unassembled WGS sequence"/>
</dbReference>
<evidence type="ECO:0000259" key="8">
    <source>
        <dbReference type="Pfam" id="PF08340"/>
    </source>
</evidence>